<feature type="transmembrane region" description="Helical" evidence="2">
    <location>
        <begin position="56"/>
        <end position="79"/>
    </location>
</feature>
<dbReference type="PANTHER" id="PTHR43298:SF2">
    <property type="entry name" value="FMN_FAD EXPORTER YEEO-RELATED"/>
    <property type="match status" value="1"/>
</dbReference>
<accession>A0A655X403</accession>
<evidence type="ECO:0000313" key="4">
    <source>
        <dbReference type="Proteomes" id="UP000046067"/>
    </source>
</evidence>
<dbReference type="AlphaFoldDB" id="A0A655X403"/>
<dbReference type="InterPro" id="IPR050222">
    <property type="entry name" value="MATE_MdtK"/>
</dbReference>
<organism evidence="3 4">
    <name type="scientific">Vibrio cholerae</name>
    <dbReference type="NCBI Taxonomy" id="666"/>
    <lineage>
        <taxon>Bacteria</taxon>
        <taxon>Pseudomonadati</taxon>
        <taxon>Pseudomonadota</taxon>
        <taxon>Gammaproteobacteria</taxon>
        <taxon>Vibrionales</taxon>
        <taxon>Vibrionaceae</taxon>
        <taxon>Vibrio</taxon>
    </lineage>
</organism>
<dbReference type="GO" id="GO:0015297">
    <property type="term" value="F:antiporter activity"/>
    <property type="evidence" value="ECO:0007669"/>
    <property type="project" value="InterPro"/>
</dbReference>
<feature type="transmembrane region" description="Helical" evidence="2">
    <location>
        <begin position="91"/>
        <end position="110"/>
    </location>
</feature>
<dbReference type="GO" id="GO:0042910">
    <property type="term" value="F:xenobiotic transmembrane transporter activity"/>
    <property type="evidence" value="ECO:0007669"/>
    <property type="project" value="InterPro"/>
</dbReference>
<dbReference type="InterPro" id="IPR002528">
    <property type="entry name" value="MATE_fam"/>
</dbReference>
<feature type="transmembrane region" description="Helical" evidence="2">
    <location>
        <begin position="130"/>
        <end position="152"/>
    </location>
</feature>
<feature type="transmembrane region" description="Helical" evidence="2">
    <location>
        <begin position="164"/>
        <end position="181"/>
    </location>
</feature>
<gene>
    <name evidence="3" type="primary">norM_1</name>
    <name evidence="3" type="ORF">ERS013201_01601</name>
</gene>
<dbReference type="PANTHER" id="PTHR43298">
    <property type="entry name" value="MULTIDRUG RESISTANCE PROTEIN NORM-RELATED"/>
    <property type="match status" value="1"/>
</dbReference>
<sequence>MVALLVAPLGSTVVAAHQVALNFSSLVFMFPMSIGAAVSIRVGHKLGEQDTKGAAIAANVGLMTGLATACITALLTVLFREQIALLYTENQVVVALAMQLLLFAAIYQCMDAVQVVAAGSLRGYKDMTAIFHRTFISYWVLGLPTGYILGMTNWLTEQPLGAKGFWLGFIIGLSAAALMLGQRLYWLQKQSDDVQLHLAAK</sequence>
<evidence type="ECO:0000256" key="1">
    <source>
        <dbReference type="ARBA" id="ARBA00022448"/>
    </source>
</evidence>
<reference evidence="3 4" key="1">
    <citation type="submission" date="2015-07" db="EMBL/GenBank/DDBJ databases">
        <authorList>
            <consortium name="Pathogen Informatics"/>
        </authorList>
    </citation>
    <scope>NUCLEOTIDE SEQUENCE [LARGE SCALE GENOMIC DNA]</scope>
    <source>
        <strain evidence="3 4">A325</strain>
    </source>
</reference>
<evidence type="ECO:0000313" key="3">
    <source>
        <dbReference type="EMBL" id="CSC03268.1"/>
    </source>
</evidence>
<proteinExistence type="predicted"/>
<keyword evidence="2" id="KW-1133">Transmembrane helix</keyword>
<keyword evidence="2" id="KW-0812">Transmembrane</keyword>
<dbReference type="GO" id="GO:0005886">
    <property type="term" value="C:plasma membrane"/>
    <property type="evidence" value="ECO:0007669"/>
    <property type="project" value="TreeGrafter"/>
</dbReference>
<evidence type="ECO:0000256" key="2">
    <source>
        <dbReference type="SAM" id="Phobius"/>
    </source>
</evidence>
<keyword evidence="1" id="KW-0813">Transport</keyword>
<dbReference type="NCBIfam" id="TIGR00797">
    <property type="entry name" value="matE"/>
    <property type="match status" value="1"/>
</dbReference>
<name>A0A655X403_VIBCL</name>
<dbReference type="Pfam" id="PF01554">
    <property type="entry name" value="MatE"/>
    <property type="match status" value="1"/>
</dbReference>
<feature type="transmembrane region" description="Helical" evidence="2">
    <location>
        <begin position="25"/>
        <end position="44"/>
    </location>
</feature>
<protein>
    <submittedName>
        <fullName evidence="3">Multidrug efflux protein</fullName>
    </submittedName>
</protein>
<keyword evidence="2" id="KW-0472">Membrane</keyword>
<dbReference type="Proteomes" id="UP000046067">
    <property type="component" value="Unassembled WGS sequence"/>
</dbReference>
<dbReference type="EMBL" id="CWQJ01000008">
    <property type="protein sequence ID" value="CSC03268.1"/>
    <property type="molecule type" value="Genomic_DNA"/>
</dbReference>